<dbReference type="CDD" id="cd02440">
    <property type="entry name" value="AdoMet_MTases"/>
    <property type="match status" value="1"/>
</dbReference>
<dbReference type="RefSeq" id="WP_101330915.1">
    <property type="nucleotide sequence ID" value="NZ_PJNH01000001.1"/>
</dbReference>
<dbReference type="GO" id="GO:0008757">
    <property type="term" value="F:S-adenosylmethionine-dependent methyltransferase activity"/>
    <property type="evidence" value="ECO:0007669"/>
    <property type="project" value="InterPro"/>
</dbReference>
<dbReference type="InterPro" id="IPR029063">
    <property type="entry name" value="SAM-dependent_MTases_sf"/>
</dbReference>
<dbReference type="InterPro" id="IPR013216">
    <property type="entry name" value="Methyltransf_11"/>
</dbReference>
<dbReference type="EMBL" id="PJNH01000001">
    <property type="protein sequence ID" value="PKR79171.1"/>
    <property type="molecule type" value="Genomic_DNA"/>
</dbReference>
<reference evidence="2 3" key="1">
    <citation type="submission" date="2017-06" db="EMBL/GenBank/DDBJ databases">
        <title>the draft geome sequence of Illustriluteabacillus marina B3227.</title>
        <authorList>
            <person name="He R.-H."/>
            <person name="Du Z.-J."/>
        </authorList>
    </citation>
    <scope>NUCLEOTIDE SEQUENCE [LARGE SCALE GENOMIC DNA]</scope>
    <source>
        <strain evidence="2 3">B3227</strain>
    </source>
</reference>
<dbReference type="GO" id="GO:0032259">
    <property type="term" value="P:methylation"/>
    <property type="evidence" value="ECO:0007669"/>
    <property type="project" value="UniProtKB-KW"/>
</dbReference>
<dbReference type="SUPFAM" id="SSF53335">
    <property type="entry name" value="S-adenosyl-L-methionine-dependent methyltransferases"/>
    <property type="match status" value="1"/>
</dbReference>
<dbReference type="Gene3D" id="3.40.50.150">
    <property type="entry name" value="Vaccinia Virus protein VP39"/>
    <property type="match status" value="1"/>
</dbReference>
<evidence type="ECO:0000259" key="1">
    <source>
        <dbReference type="Pfam" id="PF08241"/>
    </source>
</evidence>
<proteinExistence type="predicted"/>
<dbReference type="Pfam" id="PF08241">
    <property type="entry name" value="Methyltransf_11"/>
    <property type="match status" value="1"/>
</dbReference>
<organism evidence="2 3">
    <name type="scientific">Halalkalibacillus sediminis</name>
    <dbReference type="NCBI Taxonomy" id="2018042"/>
    <lineage>
        <taxon>Bacteria</taxon>
        <taxon>Bacillati</taxon>
        <taxon>Bacillota</taxon>
        <taxon>Bacilli</taxon>
        <taxon>Bacillales</taxon>
        <taxon>Bacillaceae</taxon>
        <taxon>Halalkalibacillus</taxon>
    </lineage>
</organism>
<dbReference type="OrthoDB" id="9772751at2"/>
<evidence type="ECO:0000313" key="2">
    <source>
        <dbReference type="EMBL" id="PKR79171.1"/>
    </source>
</evidence>
<protein>
    <submittedName>
        <fullName evidence="2">Class I SAM-dependent methyltransferase</fullName>
    </submittedName>
</protein>
<accession>A0A2I0QXV9</accession>
<name>A0A2I0QXV9_9BACI</name>
<dbReference type="Proteomes" id="UP000243524">
    <property type="component" value="Unassembled WGS sequence"/>
</dbReference>
<keyword evidence="2" id="KW-0808">Transferase</keyword>
<comment type="caution">
    <text evidence="2">The sequence shown here is derived from an EMBL/GenBank/DDBJ whole genome shotgun (WGS) entry which is preliminary data.</text>
</comment>
<dbReference type="AlphaFoldDB" id="A0A2I0QXV9"/>
<keyword evidence="3" id="KW-1185">Reference proteome</keyword>
<evidence type="ECO:0000313" key="3">
    <source>
        <dbReference type="Proteomes" id="UP000243524"/>
    </source>
</evidence>
<feature type="domain" description="Methyltransferase type 11" evidence="1">
    <location>
        <begin position="38"/>
        <end position="123"/>
    </location>
</feature>
<keyword evidence="2" id="KW-0489">Methyltransferase</keyword>
<gene>
    <name evidence="2" type="ORF">CEY16_05330</name>
</gene>
<sequence length="194" mass="22844">MQLSPHIYDLVIRPNWFNERYIHQQIKKHCDFKQKTVLDFGSGTGANCILVSPINYIGLDTDLDRIGYSRKKYPQYQFKPLHGYQLPLPNNSVDIIMIVAVLHHIPVEKIDHYITEFRRVLKNENSEVIVLEPCLLNKKCLKNWVMKKLDKGEFIQHEDSYLGYFKRAGFNVLSINKFPKGLFYNELLFKAQLK</sequence>